<dbReference type="InterPro" id="IPR053158">
    <property type="entry name" value="CapK_Type1_Caps_Biosynth"/>
</dbReference>
<evidence type="ECO:0000313" key="1">
    <source>
        <dbReference type="EMBL" id="WLS05130.1"/>
    </source>
</evidence>
<dbReference type="SUPFAM" id="SSF56801">
    <property type="entry name" value="Acetyl-CoA synthetase-like"/>
    <property type="match status" value="1"/>
</dbReference>
<keyword evidence="1" id="KW-0614">Plasmid</keyword>
<dbReference type="EMBL" id="CP132315">
    <property type="protein sequence ID" value="WLS05130.1"/>
    <property type="molecule type" value="Genomic_DNA"/>
</dbReference>
<geneLocation type="plasmid" evidence="1 2">
    <name>unnamed1</name>
</geneLocation>
<name>A0ABY9KAX0_9HYPH</name>
<dbReference type="InterPro" id="IPR042099">
    <property type="entry name" value="ANL_N_sf"/>
</dbReference>
<dbReference type="RefSeq" id="WP_306161604.1">
    <property type="nucleotide sequence ID" value="NZ_CP132315.1"/>
</dbReference>
<dbReference type="PANTHER" id="PTHR36932">
    <property type="entry name" value="CAPSULAR POLYSACCHARIDE BIOSYNTHESIS PROTEIN"/>
    <property type="match status" value="1"/>
</dbReference>
<dbReference type="Gene3D" id="3.40.50.12780">
    <property type="entry name" value="N-terminal domain of ligase-like"/>
    <property type="match status" value="1"/>
</dbReference>
<gene>
    <name evidence="1" type="ORF">Q9315_23495</name>
</gene>
<evidence type="ECO:0000313" key="2">
    <source>
        <dbReference type="Proteomes" id="UP001225788"/>
    </source>
</evidence>
<organism evidence="1 2">
    <name type="scientific">Shinella oryzae</name>
    <dbReference type="NCBI Taxonomy" id="2871820"/>
    <lineage>
        <taxon>Bacteria</taxon>
        <taxon>Pseudomonadati</taxon>
        <taxon>Pseudomonadota</taxon>
        <taxon>Alphaproteobacteria</taxon>
        <taxon>Hyphomicrobiales</taxon>
        <taxon>Rhizobiaceae</taxon>
        <taxon>Shinella</taxon>
    </lineage>
</organism>
<reference evidence="1 2" key="1">
    <citation type="submission" date="2023-08" db="EMBL/GenBank/DDBJ databases">
        <title>Pathogen: clinical or host-associated sample.</title>
        <authorList>
            <person name="Hergert J."/>
            <person name="Casey R."/>
            <person name="Wagner J."/>
            <person name="Young E.L."/>
            <person name="Oakeson K.F."/>
        </authorList>
    </citation>
    <scope>NUCLEOTIDE SEQUENCE [LARGE SCALE GENOMIC DNA]</scope>
    <source>
        <strain evidence="1 2">UPHL-collab-2</strain>
        <plasmid evidence="1 2">unnamed1</plasmid>
    </source>
</reference>
<accession>A0ABY9KAX0</accession>
<protein>
    <submittedName>
        <fullName evidence="1">CoF synthetase</fullName>
    </submittedName>
</protein>
<dbReference type="Proteomes" id="UP001225788">
    <property type="component" value="Plasmid unnamed1"/>
</dbReference>
<dbReference type="PANTHER" id="PTHR36932:SF1">
    <property type="entry name" value="CAPSULAR POLYSACCHARIDE BIOSYNTHESIS PROTEIN"/>
    <property type="match status" value="1"/>
</dbReference>
<dbReference type="NCBIfam" id="TIGR02304">
    <property type="entry name" value="aden_form_hyp"/>
    <property type="match status" value="1"/>
</dbReference>
<dbReference type="InterPro" id="IPR012685">
    <property type="entry name" value="CHP02304_F390_synth-rel"/>
</dbReference>
<sequence length="429" mass="48959">MSLAAALQSYLRTRSISRFFGRRSDFLAWQARRLEQWLRNDIHRVEAFRAFAGSTPTLEDIPLMEKSDLMADFSRYNVPRITNERGWRAFEGDRRIGHLIAGASTGTSGNRGLFVISQAERFAWLGAILAKALPDFWRHRDRIAVLLPIDTPLYESANRTRILTLRFFNTSAPLAEHRPDLLAFDPTVLIAPPRVLRQIAEMDMGIAPRRVFSCAEKLESFDRGLIEAAFRVPLREIYMATEGLLAVTCAHGRLHLTEDCMHFDFEEKAGGLSVPIISDFSRITQIMARYRLNDLLRLSSHACPCGSPLQVVDEIVGREDDIFYLGGDGERLIELTPDILRNAIIDSDRCILDFKLVQTGRNNLILHLPAAVPALVRERVHENLGLLLQRHMIARTDIQMTDLIPEPSKKLRRVTRQWRPCDGDPRRWS</sequence>
<proteinExistence type="predicted"/>
<keyword evidence="2" id="KW-1185">Reference proteome</keyword>